<evidence type="ECO:0000259" key="2">
    <source>
        <dbReference type="Pfam" id="PF01557"/>
    </source>
</evidence>
<dbReference type="Proteomes" id="UP000249542">
    <property type="component" value="Unassembled WGS sequence"/>
</dbReference>
<feature type="domain" description="Fumarylacetoacetase-like C-terminal" evidence="2">
    <location>
        <begin position="97"/>
        <end position="252"/>
    </location>
</feature>
<dbReference type="GO" id="GO:0005737">
    <property type="term" value="C:cytoplasm"/>
    <property type="evidence" value="ECO:0007669"/>
    <property type="project" value="TreeGrafter"/>
</dbReference>
<dbReference type="RefSeq" id="WP_111541930.1">
    <property type="nucleotide sequence ID" value="NZ_QKYV01000008.1"/>
</dbReference>
<dbReference type="AlphaFoldDB" id="A0A2W7HVW8"/>
<dbReference type="Pfam" id="PF01557">
    <property type="entry name" value="FAA_hydrolase"/>
    <property type="match status" value="1"/>
</dbReference>
<name>A0A2W7HVW8_9FLAO</name>
<dbReference type="Gene3D" id="3.90.850.10">
    <property type="entry name" value="Fumarylacetoacetase-like, C-terminal domain"/>
    <property type="match status" value="1"/>
</dbReference>
<keyword evidence="1" id="KW-0456">Lyase</keyword>
<dbReference type="PANTHER" id="PTHR30143:SF0">
    <property type="entry name" value="2-KETO-4-PENTENOATE HYDRATASE"/>
    <property type="match status" value="1"/>
</dbReference>
<dbReference type="InterPro" id="IPR036663">
    <property type="entry name" value="Fumarylacetoacetase_C_sf"/>
</dbReference>
<dbReference type="SUPFAM" id="SSF56529">
    <property type="entry name" value="FAH"/>
    <property type="match status" value="1"/>
</dbReference>
<dbReference type="GO" id="GO:0008684">
    <property type="term" value="F:2-oxopent-4-enoate hydratase activity"/>
    <property type="evidence" value="ECO:0007669"/>
    <property type="project" value="TreeGrafter"/>
</dbReference>
<dbReference type="PANTHER" id="PTHR30143">
    <property type="entry name" value="ACID HYDRATASE"/>
    <property type="match status" value="1"/>
</dbReference>
<evidence type="ECO:0000313" key="4">
    <source>
        <dbReference type="Proteomes" id="UP000249542"/>
    </source>
</evidence>
<gene>
    <name evidence="3" type="ORF">LX95_02666</name>
</gene>
<proteinExistence type="predicted"/>
<sequence length="257" mass="28169">MTHQEIAAILLQAEITQKACDPIRSHLKELDLESAYKIQKINVDQKIAKGGIEIGKKIGLTSFKVQEQLGVDQPDFGVLLQHMQFQQGENLAFAELMQPKAEAEIAFILKEDLKGKNITIEDVILATDYITSAIEIVGSRIKDWNIKITDTIADNASSSHFILGTKKANVQEIDLENNKMQLFVNDQLVSEGDGTSCMGNPLNSVVWLANKMNDLGNPLKKGEIILSGALGPMVNLNPSDKVKASIEGLGNIDFLVD</sequence>
<protein>
    <submittedName>
        <fullName evidence="3">2-keto-4-pentenoate hydratase</fullName>
    </submittedName>
</protein>
<dbReference type="InterPro" id="IPR011234">
    <property type="entry name" value="Fumarylacetoacetase-like_C"/>
</dbReference>
<accession>A0A2W7HVW8</accession>
<keyword evidence="4" id="KW-1185">Reference proteome</keyword>
<evidence type="ECO:0000256" key="1">
    <source>
        <dbReference type="ARBA" id="ARBA00023239"/>
    </source>
</evidence>
<organism evidence="3 4">
    <name type="scientific">Mesonia algae</name>
    <dbReference type="NCBI Taxonomy" id="213248"/>
    <lineage>
        <taxon>Bacteria</taxon>
        <taxon>Pseudomonadati</taxon>
        <taxon>Bacteroidota</taxon>
        <taxon>Flavobacteriia</taxon>
        <taxon>Flavobacteriales</taxon>
        <taxon>Flavobacteriaceae</taxon>
        <taxon>Mesonia</taxon>
    </lineage>
</organism>
<evidence type="ECO:0000313" key="3">
    <source>
        <dbReference type="EMBL" id="PZW38644.1"/>
    </source>
</evidence>
<dbReference type="EMBL" id="QKYV01000008">
    <property type="protein sequence ID" value="PZW38644.1"/>
    <property type="molecule type" value="Genomic_DNA"/>
</dbReference>
<reference evidence="3 4" key="1">
    <citation type="submission" date="2018-06" db="EMBL/GenBank/DDBJ databases">
        <title>Genomic Encyclopedia of Archaeal and Bacterial Type Strains, Phase II (KMG-II): from individual species to whole genera.</title>
        <authorList>
            <person name="Goeker M."/>
        </authorList>
    </citation>
    <scope>NUCLEOTIDE SEQUENCE [LARGE SCALE GENOMIC DNA]</scope>
    <source>
        <strain evidence="3 4">DSM 15361</strain>
    </source>
</reference>
<dbReference type="InterPro" id="IPR050772">
    <property type="entry name" value="Hydratase-Decarb/MhpD_sf"/>
</dbReference>
<comment type="caution">
    <text evidence="3">The sequence shown here is derived from an EMBL/GenBank/DDBJ whole genome shotgun (WGS) entry which is preliminary data.</text>
</comment>